<organism evidence="2 3">
    <name type="scientific">Elysia marginata</name>
    <dbReference type="NCBI Taxonomy" id="1093978"/>
    <lineage>
        <taxon>Eukaryota</taxon>
        <taxon>Metazoa</taxon>
        <taxon>Spiralia</taxon>
        <taxon>Lophotrochozoa</taxon>
        <taxon>Mollusca</taxon>
        <taxon>Gastropoda</taxon>
        <taxon>Heterobranchia</taxon>
        <taxon>Euthyneura</taxon>
        <taxon>Panpulmonata</taxon>
        <taxon>Sacoglossa</taxon>
        <taxon>Placobranchoidea</taxon>
        <taxon>Plakobranchidae</taxon>
        <taxon>Elysia</taxon>
    </lineage>
</organism>
<feature type="transmembrane region" description="Helical" evidence="1">
    <location>
        <begin position="6"/>
        <end position="28"/>
    </location>
</feature>
<evidence type="ECO:0000256" key="1">
    <source>
        <dbReference type="SAM" id="Phobius"/>
    </source>
</evidence>
<dbReference type="EMBL" id="BMAT01001736">
    <property type="protein sequence ID" value="GFR91471.1"/>
    <property type="molecule type" value="Genomic_DNA"/>
</dbReference>
<proteinExistence type="predicted"/>
<sequence length="93" mass="10594">MTGKIVIIIITTIITIIITNGNLCVNISSHTNREEKDRNWYWQYKIVEIVESGVARVDHIFENTFVKSLLFRKQRTVTVTASAKQQCLGISAL</sequence>
<dbReference type="Proteomes" id="UP000762676">
    <property type="component" value="Unassembled WGS sequence"/>
</dbReference>
<name>A0AAV4H263_9GAST</name>
<dbReference type="AlphaFoldDB" id="A0AAV4H263"/>
<protein>
    <recommendedName>
        <fullName evidence="4">Secreted protein</fullName>
    </recommendedName>
</protein>
<evidence type="ECO:0000313" key="2">
    <source>
        <dbReference type="EMBL" id="GFR91471.1"/>
    </source>
</evidence>
<keyword evidence="1" id="KW-1133">Transmembrane helix</keyword>
<reference evidence="2 3" key="1">
    <citation type="journal article" date="2021" name="Elife">
        <title>Chloroplast acquisition without the gene transfer in kleptoplastic sea slugs, Plakobranchus ocellatus.</title>
        <authorList>
            <person name="Maeda T."/>
            <person name="Takahashi S."/>
            <person name="Yoshida T."/>
            <person name="Shimamura S."/>
            <person name="Takaki Y."/>
            <person name="Nagai Y."/>
            <person name="Toyoda A."/>
            <person name="Suzuki Y."/>
            <person name="Arimoto A."/>
            <person name="Ishii H."/>
            <person name="Satoh N."/>
            <person name="Nishiyama T."/>
            <person name="Hasebe M."/>
            <person name="Maruyama T."/>
            <person name="Minagawa J."/>
            <person name="Obokata J."/>
            <person name="Shigenobu S."/>
        </authorList>
    </citation>
    <scope>NUCLEOTIDE SEQUENCE [LARGE SCALE GENOMIC DNA]</scope>
</reference>
<keyword evidence="1" id="KW-0812">Transmembrane</keyword>
<evidence type="ECO:0008006" key="4">
    <source>
        <dbReference type="Google" id="ProtNLM"/>
    </source>
</evidence>
<gene>
    <name evidence="2" type="ORF">ElyMa_000844000</name>
</gene>
<evidence type="ECO:0000313" key="3">
    <source>
        <dbReference type="Proteomes" id="UP000762676"/>
    </source>
</evidence>
<accession>A0AAV4H263</accession>
<keyword evidence="3" id="KW-1185">Reference proteome</keyword>
<comment type="caution">
    <text evidence="2">The sequence shown here is derived from an EMBL/GenBank/DDBJ whole genome shotgun (WGS) entry which is preliminary data.</text>
</comment>
<keyword evidence="1" id="KW-0472">Membrane</keyword>